<dbReference type="EMBL" id="JAGQLM010000107">
    <property type="protein sequence ID" value="MCA9375190.1"/>
    <property type="molecule type" value="Genomic_DNA"/>
</dbReference>
<proteinExistence type="predicted"/>
<sequence>MTRKKTSEWVFRNEKIHKLKGKKIADAVLRVRGIIKPTDVKAFLNPSIEDIQASGAIYNSDAAAKQIISALESNKTIFIHGDYDCDGICATAILWECLYKDAAQKVDSESKIVPYIPRRIDQGYGLSESSIDEMVQEGADLIITVDCGVRDKDLIKSSLKSNPNLEFIVTDHHLPPEDFTVSKNYTLVHQLHPKQKYLHSEICGSTIALLLSTTVMHKLGGSERLSLDSPGLDLAALATITDLMPLTGINRTLVRSGIDLINRSPREGFKALINIAGIKEEINEYHLGYIIGPRINATGRIGDPLEALRLLLTSSSENSKKYASKINDLNSKRQEVTEEYFNFSLESINASSQAEQLNFVIGEDWHEGVIGLVANKLTEYYSRPSIVISKGDEIKGSARSIEGVHMTGLLEQFSDYLVKYGGHALAAGFTVKKNRFSKFKSEILAWADKNIDLESISRKLMIDLELSIGEVSKNEVKQLESLR</sequence>
<reference evidence="3" key="1">
    <citation type="submission" date="2020-04" db="EMBL/GenBank/DDBJ databases">
        <authorList>
            <person name="Zhang T."/>
        </authorList>
    </citation>
    <scope>NUCLEOTIDE SEQUENCE</scope>
    <source>
        <strain evidence="3">HKST-UBA16</strain>
    </source>
</reference>
<dbReference type="InterPro" id="IPR001667">
    <property type="entry name" value="DDH_dom"/>
</dbReference>
<gene>
    <name evidence="3" type="ORF">KC622_02570</name>
</gene>
<feature type="domain" description="DHHA1" evidence="2">
    <location>
        <begin position="361"/>
        <end position="447"/>
    </location>
</feature>
<name>A0A955HXG8_9BACT</name>
<dbReference type="GO" id="GO:0004527">
    <property type="term" value="F:exonuclease activity"/>
    <property type="evidence" value="ECO:0007669"/>
    <property type="project" value="UniProtKB-KW"/>
</dbReference>
<accession>A0A955HXG8</accession>
<evidence type="ECO:0000259" key="2">
    <source>
        <dbReference type="Pfam" id="PF02272"/>
    </source>
</evidence>
<dbReference type="Pfam" id="PF02272">
    <property type="entry name" value="DHHA1"/>
    <property type="match status" value="1"/>
</dbReference>
<dbReference type="InterPro" id="IPR003156">
    <property type="entry name" value="DHHA1_dom"/>
</dbReference>
<dbReference type="InterPro" id="IPR038763">
    <property type="entry name" value="DHH_sf"/>
</dbReference>
<dbReference type="GO" id="GO:0003676">
    <property type="term" value="F:nucleic acid binding"/>
    <property type="evidence" value="ECO:0007669"/>
    <property type="project" value="InterPro"/>
</dbReference>
<feature type="non-terminal residue" evidence="3">
    <location>
        <position position="483"/>
    </location>
</feature>
<protein>
    <submittedName>
        <fullName evidence="3">DHH family phosphoesterase</fullName>
    </submittedName>
</protein>
<feature type="domain" description="DDH" evidence="1">
    <location>
        <begin position="77"/>
        <end position="238"/>
    </location>
</feature>
<dbReference type="Gene3D" id="3.10.310.30">
    <property type="match status" value="1"/>
</dbReference>
<dbReference type="Gene3D" id="3.90.1640.30">
    <property type="match status" value="1"/>
</dbReference>
<comment type="caution">
    <text evidence="3">The sequence shown here is derived from an EMBL/GenBank/DDBJ whole genome shotgun (WGS) entry which is preliminary data.</text>
</comment>
<reference evidence="3" key="2">
    <citation type="journal article" date="2021" name="Microbiome">
        <title>Successional dynamics and alternative stable states in a saline activated sludge microbial community over 9 years.</title>
        <authorList>
            <person name="Wang Y."/>
            <person name="Ye J."/>
            <person name="Ju F."/>
            <person name="Liu L."/>
            <person name="Boyd J.A."/>
            <person name="Deng Y."/>
            <person name="Parks D.H."/>
            <person name="Jiang X."/>
            <person name="Yin X."/>
            <person name="Woodcroft B.J."/>
            <person name="Tyson G.W."/>
            <person name="Hugenholtz P."/>
            <person name="Polz M.F."/>
            <person name="Zhang T."/>
        </authorList>
    </citation>
    <scope>NUCLEOTIDE SEQUENCE</scope>
    <source>
        <strain evidence="3">HKST-UBA16</strain>
    </source>
</reference>
<evidence type="ECO:0000259" key="1">
    <source>
        <dbReference type="Pfam" id="PF01368"/>
    </source>
</evidence>
<dbReference type="SUPFAM" id="SSF64182">
    <property type="entry name" value="DHH phosphoesterases"/>
    <property type="match status" value="1"/>
</dbReference>
<dbReference type="PANTHER" id="PTHR30255">
    <property type="entry name" value="SINGLE-STRANDED-DNA-SPECIFIC EXONUCLEASE RECJ"/>
    <property type="match status" value="1"/>
</dbReference>
<dbReference type="PANTHER" id="PTHR30255:SF2">
    <property type="entry name" value="SINGLE-STRANDED-DNA-SPECIFIC EXONUCLEASE RECJ"/>
    <property type="match status" value="1"/>
</dbReference>
<organism evidence="3 4">
    <name type="scientific">Candidatus Dojkabacteria bacterium</name>
    <dbReference type="NCBI Taxonomy" id="2099670"/>
    <lineage>
        <taxon>Bacteria</taxon>
        <taxon>Candidatus Dojkabacteria</taxon>
    </lineage>
</organism>
<dbReference type="Pfam" id="PF01368">
    <property type="entry name" value="DHH"/>
    <property type="match status" value="1"/>
</dbReference>
<dbReference type="AlphaFoldDB" id="A0A955HXG8"/>
<dbReference type="InterPro" id="IPR051673">
    <property type="entry name" value="SSDNA_exonuclease_RecJ"/>
</dbReference>
<dbReference type="Proteomes" id="UP000748332">
    <property type="component" value="Unassembled WGS sequence"/>
</dbReference>
<evidence type="ECO:0000313" key="3">
    <source>
        <dbReference type="EMBL" id="MCA9375190.1"/>
    </source>
</evidence>
<evidence type="ECO:0000313" key="4">
    <source>
        <dbReference type="Proteomes" id="UP000748332"/>
    </source>
</evidence>